<evidence type="ECO:0000259" key="2">
    <source>
        <dbReference type="Pfam" id="PF08241"/>
    </source>
</evidence>
<dbReference type="PANTHER" id="PTHR44068:SF11">
    <property type="entry name" value="GERANYL DIPHOSPHATE 2-C-METHYLTRANSFERASE"/>
    <property type="match status" value="1"/>
</dbReference>
<dbReference type="InterPro" id="IPR013216">
    <property type="entry name" value="Methyltransf_11"/>
</dbReference>
<evidence type="ECO:0000256" key="1">
    <source>
        <dbReference type="ARBA" id="ARBA00022679"/>
    </source>
</evidence>
<dbReference type="CDD" id="cd02440">
    <property type="entry name" value="AdoMet_MTases"/>
    <property type="match status" value="1"/>
</dbReference>
<dbReference type="GO" id="GO:0008757">
    <property type="term" value="F:S-adenosylmethionine-dependent methyltransferase activity"/>
    <property type="evidence" value="ECO:0007669"/>
    <property type="project" value="InterPro"/>
</dbReference>
<organism evidence="3 4">
    <name type="scientific">Candidatus Gottesmanbacteria bacterium RIFCSPHIGHO2_02_FULL_39_11</name>
    <dbReference type="NCBI Taxonomy" id="1798382"/>
    <lineage>
        <taxon>Bacteria</taxon>
        <taxon>Candidatus Gottesmaniibacteriota</taxon>
    </lineage>
</organism>
<evidence type="ECO:0000313" key="3">
    <source>
        <dbReference type="EMBL" id="OGG13193.1"/>
    </source>
</evidence>
<dbReference type="InterPro" id="IPR050447">
    <property type="entry name" value="Erg6_SMT_methyltransf"/>
</dbReference>
<keyword evidence="1" id="KW-0808">Transferase</keyword>
<protein>
    <recommendedName>
        <fullName evidence="2">Methyltransferase type 11 domain-containing protein</fullName>
    </recommendedName>
</protein>
<dbReference type="SUPFAM" id="SSF53335">
    <property type="entry name" value="S-adenosyl-L-methionine-dependent methyltransferases"/>
    <property type="match status" value="1"/>
</dbReference>
<accession>A0A1F5ZLE6</accession>
<gene>
    <name evidence="3" type="ORF">A3D77_00535</name>
</gene>
<comment type="caution">
    <text evidence="3">The sequence shown here is derived from an EMBL/GenBank/DDBJ whole genome shotgun (WGS) entry which is preliminary data.</text>
</comment>
<dbReference type="AlphaFoldDB" id="A0A1F5ZLE6"/>
<dbReference type="STRING" id="1798382.A3D77_00535"/>
<feature type="domain" description="Methyltransferase type 11" evidence="2">
    <location>
        <begin position="7"/>
        <end position="70"/>
    </location>
</feature>
<proteinExistence type="predicted"/>
<reference evidence="3 4" key="1">
    <citation type="journal article" date="2016" name="Nat. Commun.">
        <title>Thousands of microbial genomes shed light on interconnected biogeochemical processes in an aquifer system.</title>
        <authorList>
            <person name="Anantharaman K."/>
            <person name="Brown C.T."/>
            <person name="Hug L.A."/>
            <person name="Sharon I."/>
            <person name="Castelle C.J."/>
            <person name="Probst A.J."/>
            <person name="Thomas B.C."/>
            <person name="Singh A."/>
            <person name="Wilkins M.J."/>
            <person name="Karaoz U."/>
            <person name="Brodie E.L."/>
            <person name="Williams K.H."/>
            <person name="Hubbard S.S."/>
            <person name="Banfield J.F."/>
        </authorList>
    </citation>
    <scope>NUCLEOTIDE SEQUENCE [LARGE SCALE GENOMIC DNA]</scope>
</reference>
<dbReference type="Pfam" id="PF08241">
    <property type="entry name" value="Methyltransf_11"/>
    <property type="match status" value="1"/>
</dbReference>
<name>A0A1F5ZLE6_9BACT</name>
<sequence>MQLEKGVQKAQKNGTTSLQHFHKADYHVLPYKDKSFDVFWSLESIEHSDDVPTFIREAHRVLKPGGRMVIAATFKGETPPSDKQKYQLEVGHRVAGVFNNFRTAQEVTDLITDAGFNRVANTDDTHLVMRSSNQMDFMCRLGLPEARFVHNIGLISQTMVDNTAWGTYQKGLFKSGVTSYNIISATKV</sequence>
<dbReference type="InterPro" id="IPR029063">
    <property type="entry name" value="SAM-dependent_MTases_sf"/>
</dbReference>
<evidence type="ECO:0000313" key="4">
    <source>
        <dbReference type="Proteomes" id="UP000176923"/>
    </source>
</evidence>
<dbReference type="Proteomes" id="UP000176923">
    <property type="component" value="Unassembled WGS sequence"/>
</dbReference>
<dbReference type="PANTHER" id="PTHR44068">
    <property type="entry name" value="ZGC:194242"/>
    <property type="match status" value="1"/>
</dbReference>
<dbReference type="Gene3D" id="3.40.50.150">
    <property type="entry name" value="Vaccinia Virus protein VP39"/>
    <property type="match status" value="1"/>
</dbReference>
<dbReference type="EMBL" id="MFJL01000039">
    <property type="protein sequence ID" value="OGG13193.1"/>
    <property type="molecule type" value="Genomic_DNA"/>
</dbReference>